<protein>
    <submittedName>
        <fullName evidence="2">Gamma-tubulin complex component 5-like</fullName>
    </submittedName>
</protein>
<organism evidence="1 2">
    <name type="scientific">Salvelinus namaycush</name>
    <name type="common">Lake trout</name>
    <name type="synonym">Salmo namaycush</name>
    <dbReference type="NCBI Taxonomy" id="8040"/>
    <lineage>
        <taxon>Eukaryota</taxon>
        <taxon>Metazoa</taxon>
        <taxon>Chordata</taxon>
        <taxon>Craniata</taxon>
        <taxon>Vertebrata</taxon>
        <taxon>Euteleostomi</taxon>
        <taxon>Actinopterygii</taxon>
        <taxon>Neopterygii</taxon>
        <taxon>Teleostei</taxon>
        <taxon>Protacanthopterygii</taxon>
        <taxon>Salmoniformes</taxon>
        <taxon>Salmonidae</taxon>
        <taxon>Salmoninae</taxon>
        <taxon>Salvelinus</taxon>
    </lineage>
</organism>
<evidence type="ECO:0000313" key="2">
    <source>
        <dbReference type="RefSeq" id="XP_038841154.1"/>
    </source>
</evidence>
<dbReference type="Proteomes" id="UP000808372">
    <property type="component" value="Unplaced"/>
</dbReference>
<dbReference type="RefSeq" id="XP_038841154.1">
    <property type="nucleotide sequence ID" value="XM_038985226.1"/>
</dbReference>
<feature type="non-terminal residue" evidence="2">
    <location>
        <position position="159"/>
    </location>
</feature>
<sequence length="159" mass="18559">MSQAHWTKFEKETEEEVKNLVKQISGIQDEEEQNFQLALKFTWSNFRFHRFLDANSHKVQRSVNGIYEKLMVHSDLSKAESWVRLTEEFLNSPLPNTDGTKTDVHHSLLDLLLHLSDSPLNSNYSETPRLKETKKEDDFDWCGYLQEGELDTGPYPDTP</sequence>
<dbReference type="CDD" id="cd22572">
    <property type="entry name" value="GCP5_NTD"/>
    <property type="match status" value="1"/>
</dbReference>
<dbReference type="GeneID" id="120039900"/>
<reference evidence="2" key="1">
    <citation type="submission" date="2025-08" db="UniProtKB">
        <authorList>
            <consortium name="RefSeq"/>
        </authorList>
    </citation>
    <scope>IDENTIFICATION</scope>
    <source>
        <tissue evidence="2">White muscle</tissue>
    </source>
</reference>
<accession>A0A8U0U6T9</accession>
<dbReference type="KEGG" id="snh:120039900"/>
<dbReference type="AlphaFoldDB" id="A0A8U0U6T9"/>
<proteinExistence type="predicted"/>
<gene>
    <name evidence="2" type="primary">LOC120039900</name>
</gene>
<evidence type="ECO:0000313" key="1">
    <source>
        <dbReference type="Proteomes" id="UP000808372"/>
    </source>
</evidence>
<dbReference type="InterPro" id="IPR059169">
    <property type="entry name" value="GCP5_N_ext"/>
</dbReference>
<keyword evidence="1" id="KW-1185">Reference proteome</keyword>
<name>A0A8U0U6T9_SALNM</name>